<organism evidence="5 6">
    <name type="scientific">Brevibacterium marinum</name>
    <dbReference type="NCBI Taxonomy" id="418643"/>
    <lineage>
        <taxon>Bacteria</taxon>
        <taxon>Bacillati</taxon>
        <taxon>Actinomycetota</taxon>
        <taxon>Actinomycetes</taxon>
        <taxon>Micrococcales</taxon>
        <taxon>Brevibacteriaceae</taxon>
        <taxon>Brevibacterium</taxon>
    </lineage>
</organism>
<evidence type="ECO:0000313" key="5">
    <source>
        <dbReference type="EMBL" id="NJC56152.1"/>
    </source>
</evidence>
<feature type="domain" description="Orn/DAP/Arg decarboxylase 2 N-terminal" evidence="4">
    <location>
        <begin position="59"/>
        <end position="337"/>
    </location>
</feature>
<comment type="cofactor">
    <cofactor evidence="1 3">
        <name>pyridoxal 5'-phosphate</name>
        <dbReference type="ChEBI" id="CHEBI:597326"/>
    </cofactor>
</comment>
<dbReference type="EMBL" id="JAATJN010000001">
    <property type="protein sequence ID" value="NJC56152.1"/>
    <property type="molecule type" value="Genomic_DNA"/>
</dbReference>
<dbReference type="GO" id="GO:0008836">
    <property type="term" value="F:diaminopimelate decarboxylase activity"/>
    <property type="evidence" value="ECO:0007669"/>
    <property type="project" value="UniProtKB-EC"/>
</dbReference>
<comment type="caution">
    <text evidence="5">The sequence shown here is derived from an EMBL/GenBank/DDBJ whole genome shotgun (WGS) entry which is preliminary data.</text>
</comment>
<keyword evidence="5" id="KW-0456">Lyase</keyword>
<evidence type="ECO:0000313" key="6">
    <source>
        <dbReference type="Proteomes" id="UP000576792"/>
    </source>
</evidence>
<keyword evidence="2 3" id="KW-0663">Pyridoxal phosphate</keyword>
<dbReference type="Pfam" id="PF02784">
    <property type="entry name" value="Orn_Arg_deC_N"/>
    <property type="match status" value="1"/>
</dbReference>
<proteinExistence type="predicted"/>
<sequence>MHSSQSGPSFQASRNRVITAVANRPTGTGADLDDVTPTFDGVTPALTDETPVIGLIDLDQVADAYEQLSSAFAGETDVLHAVACKAVPLQPMLRFYAESGAGCEVASPGELELALTAGFAPESIVFDSPAKTLSELRRAVSLGVSMNIDNFDELERLDTLLDGTGPSATAHRGSEAASARMGIRINPQSGTGRIGALSTATQTSKFGIGVADSGAREAVIEAYLARPWLNQIHVHSGSQGIGLDQAAAGIDVVVELAKEINARAADDVRGAERNAEPSQAQSRDRQITRIDIGGGLPVNFAGEDVTPTFAEYRAVLEEQVPDLFDFDIITEFGRALLAKAGTILTHVEYAKTTGGRRIAMTHAGVQVATRTAYAPDDWPLRILPFDPDGNPKTAEAVPTDVAGPACFAGDLLARDRMLPRLDAGDIVAVPDTGAYYFSNPFSYNLLPRVPVYGYRVQPAAVGADEAEADVGADARSRLGDDADPLLDEGRLEFSIIRRGQTLAEVLAEAGGAEIAQFHPMQSRFHPVQSR</sequence>
<dbReference type="RefSeq" id="WP_167950065.1">
    <property type="nucleotide sequence ID" value="NZ_BAAAPQ010000026.1"/>
</dbReference>
<feature type="modified residue" description="N6-(pyridoxal phosphate)lysine" evidence="3">
    <location>
        <position position="85"/>
    </location>
</feature>
<dbReference type="PRINTS" id="PR01182">
    <property type="entry name" value="ORNDCRBXLASE"/>
</dbReference>
<evidence type="ECO:0000256" key="1">
    <source>
        <dbReference type="ARBA" id="ARBA00001933"/>
    </source>
</evidence>
<dbReference type="InterPro" id="IPR022644">
    <property type="entry name" value="De-COase2_N"/>
</dbReference>
<dbReference type="PRINTS" id="PR01179">
    <property type="entry name" value="ODADCRBXLASE"/>
</dbReference>
<dbReference type="PANTHER" id="PTHR43727">
    <property type="entry name" value="DIAMINOPIMELATE DECARBOXYLASE"/>
    <property type="match status" value="1"/>
</dbReference>
<reference evidence="5 6" key="1">
    <citation type="submission" date="2020-03" db="EMBL/GenBank/DDBJ databases">
        <title>Sequencing the genomes of 1000 actinobacteria strains.</title>
        <authorList>
            <person name="Klenk H.-P."/>
        </authorList>
    </citation>
    <scope>NUCLEOTIDE SEQUENCE [LARGE SCALE GENOMIC DNA]</scope>
    <source>
        <strain evidence="5 6">DSM 18964</strain>
    </source>
</reference>
<dbReference type="SUPFAM" id="SSF51419">
    <property type="entry name" value="PLP-binding barrel"/>
    <property type="match status" value="1"/>
</dbReference>
<dbReference type="GO" id="GO:0009089">
    <property type="term" value="P:lysine biosynthetic process via diaminopimelate"/>
    <property type="evidence" value="ECO:0007669"/>
    <property type="project" value="TreeGrafter"/>
</dbReference>
<dbReference type="InterPro" id="IPR002433">
    <property type="entry name" value="Orn_de-COase"/>
</dbReference>
<dbReference type="InterPro" id="IPR000183">
    <property type="entry name" value="Orn/DAP/Arg_de-COase"/>
</dbReference>
<accession>A0A846S3R6</accession>
<dbReference type="InterPro" id="IPR022657">
    <property type="entry name" value="De-COase2_CS"/>
</dbReference>
<feature type="active site" description="Proton donor" evidence="3">
    <location>
        <position position="406"/>
    </location>
</feature>
<dbReference type="InterPro" id="IPR029066">
    <property type="entry name" value="PLP-binding_barrel"/>
</dbReference>
<protein>
    <submittedName>
        <fullName evidence="5">Diaminopimelate decarboxylase</fullName>
        <ecNumber evidence="5">4.1.1.20</ecNumber>
    </submittedName>
</protein>
<dbReference type="GO" id="GO:0006596">
    <property type="term" value="P:polyamine biosynthetic process"/>
    <property type="evidence" value="ECO:0007669"/>
    <property type="project" value="InterPro"/>
</dbReference>
<dbReference type="PANTHER" id="PTHR43727:SF3">
    <property type="entry name" value="GROUP IV DECARBOXYLASE"/>
    <property type="match status" value="1"/>
</dbReference>
<dbReference type="Gene3D" id="3.20.20.10">
    <property type="entry name" value="Alanine racemase"/>
    <property type="match status" value="1"/>
</dbReference>
<dbReference type="PROSITE" id="PS00879">
    <property type="entry name" value="ODR_DC_2_2"/>
    <property type="match status" value="1"/>
</dbReference>
<name>A0A846S3R6_9MICO</name>
<evidence type="ECO:0000256" key="3">
    <source>
        <dbReference type="PIRSR" id="PIRSR600183-50"/>
    </source>
</evidence>
<keyword evidence="6" id="KW-1185">Reference proteome</keyword>
<dbReference type="EC" id="4.1.1.20" evidence="5"/>
<gene>
    <name evidence="5" type="ORF">BKA07_001187</name>
</gene>
<evidence type="ECO:0000256" key="2">
    <source>
        <dbReference type="ARBA" id="ARBA00022898"/>
    </source>
</evidence>
<dbReference type="Gene3D" id="2.40.37.10">
    <property type="entry name" value="Lyase, Ornithine Decarboxylase, Chain A, domain 1"/>
    <property type="match status" value="1"/>
</dbReference>
<dbReference type="SUPFAM" id="SSF50621">
    <property type="entry name" value="Alanine racemase C-terminal domain-like"/>
    <property type="match status" value="1"/>
</dbReference>
<dbReference type="AlphaFoldDB" id="A0A846S3R6"/>
<dbReference type="Proteomes" id="UP000576792">
    <property type="component" value="Unassembled WGS sequence"/>
</dbReference>
<dbReference type="InterPro" id="IPR009006">
    <property type="entry name" value="Ala_racemase/Decarboxylase_C"/>
</dbReference>
<evidence type="ECO:0000259" key="4">
    <source>
        <dbReference type="Pfam" id="PF02784"/>
    </source>
</evidence>